<evidence type="ECO:0000256" key="1">
    <source>
        <dbReference type="SAM" id="SignalP"/>
    </source>
</evidence>
<dbReference type="OrthoDB" id="5173094at2"/>
<dbReference type="AlphaFoldDB" id="A0A413RL86"/>
<organism evidence="2 3">
    <name type="scientific">Cellulomonas rhizosphaerae</name>
    <dbReference type="NCBI Taxonomy" id="2293719"/>
    <lineage>
        <taxon>Bacteria</taxon>
        <taxon>Bacillati</taxon>
        <taxon>Actinomycetota</taxon>
        <taxon>Actinomycetes</taxon>
        <taxon>Micrococcales</taxon>
        <taxon>Cellulomonadaceae</taxon>
        <taxon>Cellulomonas</taxon>
    </lineage>
</organism>
<evidence type="ECO:0000313" key="3">
    <source>
        <dbReference type="Proteomes" id="UP000283374"/>
    </source>
</evidence>
<feature type="chain" id="PRO_5019297055" evidence="1">
    <location>
        <begin position="30"/>
        <end position="290"/>
    </location>
</feature>
<reference evidence="2 3" key="1">
    <citation type="submission" date="2018-08" db="EMBL/GenBank/DDBJ databases">
        <title>Cellulomonas rhizosphaerae sp. nov., a novel actinomycete isolated from soil.</title>
        <authorList>
            <person name="Tian Y."/>
        </authorList>
    </citation>
    <scope>NUCLEOTIDE SEQUENCE [LARGE SCALE GENOMIC DNA]</scope>
    <source>
        <strain evidence="2 3">NEAU-TCZ24</strain>
    </source>
</reference>
<keyword evidence="3" id="KW-1185">Reference proteome</keyword>
<dbReference type="EMBL" id="QWKP01000194">
    <property type="protein sequence ID" value="RHA40517.1"/>
    <property type="molecule type" value="Genomic_DNA"/>
</dbReference>
<sequence>MLTLRRALASVTTALVGLLLVMPASGAQAADGCSLVEAGVVDGKMTYETVCPGDETGGEDTGGGGAPAADKCDKSVVEGVGDYVFCVGTTACAVNNPSHLDEADWPEDESPGPDYIYTFKWCTTAAGATDYGWSWYQPEDEGPTLEELAQQAFGALETPAFAVAFNPPGRTVVGFPTWFWADTGSAGSITGSSAGGVVAIAQPSRLEVDPGDGRGVQRCGWTTTKTDTCSATYARSSLGYPARMRLVYDVRFENDGAPLDLDGLPTVLQSPWEQRDVPVAEIQSVVTSGS</sequence>
<gene>
    <name evidence="2" type="ORF">D1825_09960</name>
</gene>
<name>A0A413RL86_9CELL</name>
<accession>A0A413RL86</accession>
<evidence type="ECO:0000313" key="2">
    <source>
        <dbReference type="EMBL" id="RHA40517.1"/>
    </source>
</evidence>
<keyword evidence="1" id="KW-0732">Signal</keyword>
<dbReference type="RefSeq" id="WP_118767272.1">
    <property type="nucleotide sequence ID" value="NZ_QWKP01000194.1"/>
</dbReference>
<dbReference type="Proteomes" id="UP000283374">
    <property type="component" value="Unassembled WGS sequence"/>
</dbReference>
<proteinExistence type="predicted"/>
<comment type="caution">
    <text evidence="2">The sequence shown here is derived from an EMBL/GenBank/DDBJ whole genome shotgun (WGS) entry which is preliminary data.</text>
</comment>
<protein>
    <submittedName>
        <fullName evidence="2">Uncharacterized protein</fullName>
    </submittedName>
</protein>
<feature type="signal peptide" evidence="1">
    <location>
        <begin position="1"/>
        <end position="29"/>
    </location>
</feature>